<dbReference type="PANTHER" id="PTHR11439">
    <property type="entry name" value="GAG-POL-RELATED RETROTRANSPOSON"/>
    <property type="match status" value="1"/>
</dbReference>
<comment type="caution">
    <text evidence="2">The sequence shown here is derived from an EMBL/GenBank/DDBJ whole genome shotgun (WGS) entry which is preliminary data.</text>
</comment>
<dbReference type="Pfam" id="PF07727">
    <property type="entry name" value="RVT_2"/>
    <property type="match status" value="1"/>
</dbReference>
<reference evidence="2" key="1">
    <citation type="submission" date="2018-05" db="EMBL/GenBank/DDBJ databases">
        <title>Draft genome of Mucuna pruriens seed.</title>
        <authorList>
            <person name="Nnadi N.E."/>
            <person name="Vos R."/>
            <person name="Hasami M.H."/>
            <person name="Devisetty U.K."/>
            <person name="Aguiy J.C."/>
        </authorList>
    </citation>
    <scope>NUCLEOTIDE SEQUENCE [LARGE SCALE GENOMIC DNA]</scope>
    <source>
        <strain evidence="2">JCA_2017</strain>
    </source>
</reference>
<dbReference type="PANTHER" id="PTHR11439:SF467">
    <property type="entry name" value="INTEGRASE CATALYTIC DOMAIN-CONTAINING PROTEIN"/>
    <property type="match status" value="1"/>
</dbReference>
<accession>A0A371F2Z0</accession>
<dbReference type="OrthoDB" id="411615at2759"/>
<proteinExistence type="predicted"/>
<evidence type="ECO:0000313" key="2">
    <source>
        <dbReference type="EMBL" id="RDX72661.1"/>
    </source>
</evidence>
<dbReference type="Proteomes" id="UP000257109">
    <property type="component" value="Unassembled WGS sequence"/>
</dbReference>
<dbReference type="CDD" id="cd09272">
    <property type="entry name" value="RNase_HI_RT_Ty1"/>
    <property type="match status" value="1"/>
</dbReference>
<dbReference type="AlphaFoldDB" id="A0A371F2Z0"/>
<gene>
    <name evidence="2" type="ORF">CR513_47812</name>
</gene>
<feature type="non-terminal residue" evidence="2">
    <location>
        <position position="1"/>
    </location>
</feature>
<dbReference type="InterPro" id="IPR013103">
    <property type="entry name" value="RVT_2"/>
</dbReference>
<feature type="domain" description="Reverse transcriptase Ty1/copia-type" evidence="1">
    <location>
        <begin position="2"/>
        <end position="82"/>
    </location>
</feature>
<keyword evidence="3" id="KW-1185">Reference proteome</keyword>
<protein>
    <recommendedName>
        <fullName evidence="1">Reverse transcriptase Ty1/copia-type domain-containing protein</fullName>
    </recommendedName>
</protein>
<dbReference type="EMBL" id="QJKJ01010810">
    <property type="protein sequence ID" value="RDX72661.1"/>
    <property type="molecule type" value="Genomic_DNA"/>
</dbReference>
<organism evidence="2 3">
    <name type="scientific">Mucuna pruriens</name>
    <name type="common">Velvet bean</name>
    <name type="synonym">Dolichos pruriens</name>
    <dbReference type="NCBI Taxonomy" id="157652"/>
    <lineage>
        <taxon>Eukaryota</taxon>
        <taxon>Viridiplantae</taxon>
        <taxon>Streptophyta</taxon>
        <taxon>Embryophyta</taxon>
        <taxon>Tracheophyta</taxon>
        <taxon>Spermatophyta</taxon>
        <taxon>Magnoliopsida</taxon>
        <taxon>eudicotyledons</taxon>
        <taxon>Gunneridae</taxon>
        <taxon>Pentapetalae</taxon>
        <taxon>rosids</taxon>
        <taxon>fabids</taxon>
        <taxon>Fabales</taxon>
        <taxon>Fabaceae</taxon>
        <taxon>Papilionoideae</taxon>
        <taxon>50 kb inversion clade</taxon>
        <taxon>NPAAA clade</taxon>
        <taxon>indigoferoid/millettioid clade</taxon>
        <taxon>Phaseoleae</taxon>
        <taxon>Mucuna</taxon>
    </lineage>
</organism>
<name>A0A371F2Z0_MUCPR</name>
<sequence length="297" mass="34534">MAIGYTQTNGIGYEETFSLVAKLNIVRILLFLYENLDWPLDQYNVKNVFLHGDIEKEVYMDIPPGYVVPLQDKLVCKLEQALNDTKEIAKIQMQLSTKFKMKNLGGLKYFLGIEVVKSYEDNFISQKKYVLDLLSKHMQNLSKRHMKAIIRILHYLKSAPRRGIMFSKNNHLNKIYIKIFHFCWGNLVTWKSKKQKVVALSSAEAKFRKMCKGLCKLLVLMFEPKKNINLFCDNKATIEIAPNHVQHDRTKHEEKMIIFAFVQSEDQLVDMLTNDVSSKMFLNSLDKLGIKDIYAPT</sequence>
<evidence type="ECO:0000313" key="3">
    <source>
        <dbReference type="Proteomes" id="UP000257109"/>
    </source>
</evidence>
<evidence type="ECO:0000259" key="1">
    <source>
        <dbReference type="Pfam" id="PF07727"/>
    </source>
</evidence>